<comment type="function">
    <text evidence="8">Catalyzes the hydrolytic deamination of guanine, producing xanthine and ammonia.</text>
</comment>
<dbReference type="Gene3D" id="3.20.20.140">
    <property type="entry name" value="Metal-dependent hydrolases"/>
    <property type="match status" value="1"/>
</dbReference>
<dbReference type="EMBL" id="JAXCLW010000001">
    <property type="protein sequence ID" value="MDY0881607.1"/>
    <property type="molecule type" value="Genomic_DNA"/>
</dbReference>
<accession>A0ABU5E5P5</accession>
<dbReference type="Pfam" id="PF01979">
    <property type="entry name" value="Amidohydro_1"/>
    <property type="match status" value="1"/>
</dbReference>
<dbReference type="InterPro" id="IPR014311">
    <property type="entry name" value="Guanine_deaminase"/>
</dbReference>
<sequence length="429" mass="47631">MHVIRGQLVNFTDSTGQYWHEERGALVAGSDGRILWLGPFDLMPRSYESAAVSDYGECLILPGFIDAHVHFPQYRLLAAPGKDLLDWLRRFTFPEEARYSDPAYGAATASVFIDRLFQHGTTAASAYCSVHKVCADALFAEAERRNMSLVTGKTLMDRLAPDELCDNAESDMRETVELYKQWHGRSRLRYAVTPRFAITSSEGQLQRCGELMADLPDALLQTHLSESPAELAAVRALFPNDLDYTAIYDRFGLVTDRSLFAHGVHLSERECQRLHEAEASVIHCPTSNNFLGSGLMRFAQLREQARPVAYGIATDVGGGTSYSMLQTLGEAYKVQMLSGYRPTAIELFHLATRGNAERLKLGHEIGALERGKWADLVVLDLRATPVLADRADLSQSLEDMLFALALLGDDRAVRATYVAGNKVHERLSA</sequence>
<dbReference type="SUPFAM" id="SSF51338">
    <property type="entry name" value="Composite domain of metallo-dependent hydrolases"/>
    <property type="match status" value="2"/>
</dbReference>
<dbReference type="NCBIfam" id="TIGR02967">
    <property type="entry name" value="guan_deamin"/>
    <property type="match status" value="1"/>
</dbReference>
<evidence type="ECO:0000256" key="7">
    <source>
        <dbReference type="NCBIfam" id="TIGR02967"/>
    </source>
</evidence>
<dbReference type="RefSeq" id="WP_320506666.1">
    <property type="nucleotide sequence ID" value="NZ_JAXCLW010000001.1"/>
</dbReference>
<dbReference type="NCBIfam" id="NF006679">
    <property type="entry name" value="PRK09228.1"/>
    <property type="match status" value="1"/>
</dbReference>
<protein>
    <recommendedName>
        <fullName evidence="3 7">Guanine deaminase</fullName>
        <shortName evidence="8">Guanase</shortName>
        <ecNumber evidence="3 7">3.5.4.3</ecNumber>
    </recommendedName>
    <alternativeName>
        <fullName evidence="8">Guanine aminohydrolase</fullName>
    </alternativeName>
</protein>
<evidence type="ECO:0000259" key="9">
    <source>
        <dbReference type="Pfam" id="PF01979"/>
    </source>
</evidence>
<dbReference type="PANTHER" id="PTHR11271">
    <property type="entry name" value="GUANINE DEAMINASE"/>
    <property type="match status" value="1"/>
</dbReference>
<proteinExistence type="inferred from homology"/>
<gene>
    <name evidence="10" type="primary">guaD</name>
    <name evidence="10" type="ORF">SMD27_02005</name>
</gene>
<evidence type="ECO:0000256" key="6">
    <source>
        <dbReference type="ARBA" id="ARBA00022833"/>
    </source>
</evidence>
<dbReference type="InterPro" id="IPR032466">
    <property type="entry name" value="Metal_Hydrolase"/>
</dbReference>
<dbReference type="InterPro" id="IPR051607">
    <property type="entry name" value="Metallo-dep_hydrolases"/>
</dbReference>
<dbReference type="EC" id="3.5.4.3" evidence="3 7"/>
<dbReference type="Gene3D" id="2.30.40.10">
    <property type="entry name" value="Urease, subunit C, domain 1"/>
    <property type="match status" value="1"/>
</dbReference>
<dbReference type="Proteomes" id="UP001279642">
    <property type="component" value="Unassembled WGS sequence"/>
</dbReference>
<evidence type="ECO:0000313" key="11">
    <source>
        <dbReference type="Proteomes" id="UP001279642"/>
    </source>
</evidence>
<dbReference type="GO" id="GO:0008892">
    <property type="term" value="F:guanine deaminase activity"/>
    <property type="evidence" value="ECO:0007669"/>
    <property type="project" value="UniProtKB-EC"/>
</dbReference>
<evidence type="ECO:0000256" key="8">
    <source>
        <dbReference type="RuleBase" id="RU366009"/>
    </source>
</evidence>
<comment type="catalytic activity">
    <reaction evidence="8">
        <text>guanine + H2O + H(+) = xanthine + NH4(+)</text>
        <dbReference type="Rhea" id="RHEA:14665"/>
        <dbReference type="ChEBI" id="CHEBI:15377"/>
        <dbReference type="ChEBI" id="CHEBI:15378"/>
        <dbReference type="ChEBI" id="CHEBI:16235"/>
        <dbReference type="ChEBI" id="CHEBI:17712"/>
        <dbReference type="ChEBI" id="CHEBI:28938"/>
        <dbReference type="EC" id="3.5.4.3"/>
    </reaction>
</comment>
<evidence type="ECO:0000256" key="4">
    <source>
        <dbReference type="ARBA" id="ARBA00022723"/>
    </source>
</evidence>
<evidence type="ECO:0000256" key="5">
    <source>
        <dbReference type="ARBA" id="ARBA00022801"/>
    </source>
</evidence>
<evidence type="ECO:0000313" key="10">
    <source>
        <dbReference type="EMBL" id="MDY0881607.1"/>
    </source>
</evidence>
<comment type="cofactor">
    <cofactor evidence="8">
        <name>Zn(2+)</name>
        <dbReference type="ChEBI" id="CHEBI:29105"/>
    </cofactor>
    <text evidence="8">Binds 1 zinc ion per subunit.</text>
</comment>
<dbReference type="InterPro" id="IPR011059">
    <property type="entry name" value="Metal-dep_hydrolase_composite"/>
</dbReference>
<name>A0ABU5E5P5_9PROT</name>
<feature type="domain" description="Amidohydrolase-related" evidence="9">
    <location>
        <begin position="60"/>
        <end position="423"/>
    </location>
</feature>
<keyword evidence="6 8" id="KW-0862">Zinc</keyword>
<dbReference type="PANTHER" id="PTHR11271:SF6">
    <property type="entry name" value="GUANINE DEAMINASE"/>
    <property type="match status" value="1"/>
</dbReference>
<evidence type="ECO:0000256" key="2">
    <source>
        <dbReference type="ARBA" id="ARBA00006745"/>
    </source>
</evidence>
<organism evidence="10 11">
    <name type="scientific">Dongia soli</name>
    <dbReference type="NCBI Taxonomy" id="600628"/>
    <lineage>
        <taxon>Bacteria</taxon>
        <taxon>Pseudomonadati</taxon>
        <taxon>Pseudomonadota</taxon>
        <taxon>Alphaproteobacteria</taxon>
        <taxon>Rhodospirillales</taxon>
        <taxon>Dongiaceae</taxon>
        <taxon>Dongia</taxon>
    </lineage>
</organism>
<comment type="pathway">
    <text evidence="1 8">Purine metabolism; guanine degradation; xanthine from guanine: step 1/1.</text>
</comment>
<keyword evidence="11" id="KW-1185">Reference proteome</keyword>
<keyword evidence="5 8" id="KW-0378">Hydrolase</keyword>
<reference evidence="10 11" key="1">
    <citation type="journal article" date="2016" name="Antonie Van Leeuwenhoek">
        <title>Dongia soli sp. nov., isolated from soil from Dokdo, Korea.</title>
        <authorList>
            <person name="Kim D.U."/>
            <person name="Lee H."/>
            <person name="Kim H."/>
            <person name="Kim S.G."/>
            <person name="Ka J.O."/>
        </authorList>
    </citation>
    <scope>NUCLEOTIDE SEQUENCE [LARGE SCALE GENOMIC DNA]</scope>
    <source>
        <strain evidence="10 11">D78</strain>
    </source>
</reference>
<comment type="caution">
    <text evidence="10">The sequence shown here is derived from an EMBL/GenBank/DDBJ whole genome shotgun (WGS) entry which is preliminary data.</text>
</comment>
<evidence type="ECO:0000256" key="3">
    <source>
        <dbReference type="ARBA" id="ARBA00012781"/>
    </source>
</evidence>
<dbReference type="InterPro" id="IPR006680">
    <property type="entry name" value="Amidohydro-rel"/>
</dbReference>
<keyword evidence="4 8" id="KW-0479">Metal-binding</keyword>
<evidence type="ECO:0000256" key="1">
    <source>
        <dbReference type="ARBA" id="ARBA00004984"/>
    </source>
</evidence>
<comment type="similarity">
    <text evidence="2 8">Belongs to the metallo-dependent hydrolases superfamily. ATZ/TRZ family.</text>
</comment>
<dbReference type="SUPFAM" id="SSF51556">
    <property type="entry name" value="Metallo-dependent hydrolases"/>
    <property type="match status" value="1"/>
</dbReference>